<reference evidence="6" key="1">
    <citation type="journal article" date="2019" name="Int. J. Syst. Evol. Microbiol.">
        <title>The Global Catalogue of Microorganisms (GCM) 10K type strain sequencing project: providing services to taxonomists for standard genome sequencing and annotation.</title>
        <authorList>
            <consortium name="The Broad Institute Genomics Platform"/>
            <consortium name="The Broad Institute Genome Sequencing Center for Infectious Disease"/>
            <person name="Wu L."/>
            <person name="Ma J."/>
        </authorList>
    </citation>
    <scope>NUCLEOTIDE SEQUENCE [LARGE SCALE GENOMIC DNA]</scope>
    <source>
        <strain evidence="6">CCUG 59129</strain>
    </source>
</reference>
<protein>
    <submittedName>
        <fullName evidence="5">Helix-turn-helix domain-containing protein</fullName>
    </submittedName>
</protein>
<keyword evidence="1" id="KW-0805">Transcription regulation</keyword>
<dbReference type="Pfam" id="PF02311">
    <property type="entry name" value="AraC_binding"/>
    <property type="match status" value="1"/>
</dbReference>
<evidence type="ECO:0000256" key="1">
    <source>
        <dbReference type="ARBA" id="ARBA00023015"/>
    </source>
</evidence>
<dbReference type="PANTHER" id="PTHR43280">
    <property type="entry name" value="ARAC-FAMILY TRANSCRIPTIONAL REGULATOR"/>
    <property type="match status" value="1"/>
</dbReference>
<dbReference type="CDD" id="cd02208">
    <property type="entry name" value="cupin_RmlC-like"/>
    <property type="match status" value="1"/>
</dbReference>
<gene>
    <name evidence="5" type="ORF">ACFQ2I_15510</name>
</gene>
<dbReference type="SMART" id="SM00342">
    <property type="entry name" value="HTH_ARAC"/>
    <property type="match status" value="1"/>
</dbReference>
<dbReference type="InterPro" id="IPR014710">
    <property type="entry name" value="RmlC-like_jellyroll"/>
</dbReference>
<dbReference type="Pfam" id="PF12833">
    <property type="entry name" value="HTH_18"/>
    <property type="match status" value="1"/>
</dbReference>
<dbReference type="RefSeq" id="WP_377565591.1">
    <property type="nucleotide sequence ID" value="NZ_JBHTJZ010000024.1"/>
</dbReference>
<dbReference type="SUPFAM" id="SSF46689">
    <property type="entry name" value="Homeodomain-like"/>
    <property type="match status" value="2"/>
</dbReference>
<organism evidence="5 6">
    <name type="scientific">Paenibacillus chungangensis</name>
    <dbReference type="NCBI Taxonomy" id="696535"/>
    <lineage>
        <taxon>Bacteria</taxon>
        <taxon>Bacillati</taxon>
        <taxon>Bacillota</taxon>
        <taxon>Bacilli</taxon>
        <taxon>Bacillales</taxon>
        <taxon>Paenibacillaceae</taxon>
        <taxon>Paenibacillus</taxon>
    </lineage>
</organism>
<evidence type="ECO:0000313" key="6">
    <source>
        <dbReference type="Proteomes" id="UP001596989"/>
    </source>
</evidence>
<feature type="domain" description="HTH araC/xylS-type" evidence="4">
    <location>
        <begin position="211"/>
        <end position="309"/>
    </location>
</feature>
<dbReference type="Gene3D" id="2.60.120.10">
    <property type="entry name" value="Jelly Rolls"/>
    <property type="match status" value="1"/>
</dbReference>
<dbReference type="InterPro" id="IPR003313">
    <property type="entry name" value="AraC-bd"/>
</dbReference>
<comment type="caution">
    <text evidence="5">The sequence shown here is derived from an EMBL/GenBank/DDBJ whole genome shotgun (WGS) entry which is preliminary data.</text>
</comment>
<dbReference type="InterPro" id="IPR018060">
    <property type="entry name" value="HTH_AraC"/>
</dbReference>
<dbReference type="InterPro" id="IPR018062">
    <property type="entry name" value="HTH_AraC-typ_CS"/>
</dbReference>
<dbReference type="PROSITE" id="PS01124">
    <property type="entry name" value="HTH_ARAC_FAMILY_2"/>
    <property type="match status" value="1"/>
</dbReference>
<dbReference type="Gene3D" id="1.10.10.60">
    <property type="entry name" value="Homeodomain-like"/>
    <property type="match status" value="2"/>
</dbReference>
<keyword evidence="2" id="KW-0238">DNA-binding</keyword>
<dbReference type="PANTHER" id="PTHR43280:SF2">
    <property type="entry name" value="HTH-TYPE TRANSCRIPTIONAL REGULATOR EXSA"/>
    <property type="match status" value="1"/>
</dbReference>
<evidence type="ECO:0000259" key="4">
    <source>
        <dbReference type="PROSITE" id="PS01124"/>
    </source>
</evidence>
<name>A0ABW3HTD1_9BACL</name>
<dbReference type="Proteomes" id="UP001596989">
    <property type="component" value="Unassembled WGS sequence"/>
</dbReference>
<evidence type="ECO:0000256" key="3">
    <source>
        <dbReference type="ARBA" id="ARBA00023163"/>
    </source>
</evidence>
<dbReference type="InterPro" id="IPR009057">
    <property type="entry name" value="Homeodomain-like_sf"/>
</dbReference>
<dbReference type="EMBL" id="JBHTJZ010000024">
    <property type="protein sequence ID" value="MFD0960797.1"/>
    <property type="molecule type" value="Genomic_DNA"/>
</dbReference>
<evidence type="ECO:0000313" key="5">
    <source>
        <dbReference type="EMBL" id="MFD0960797.1"/>
    </source>
</evidence>
<keyword evidence="3" id="KW-0804">Transcription</keyword>
<dbReference type="SUPFAM" id="SSF51215">
    <property type="entry name" value="Regulatory protein AraC"/>
    <property type="match status" value="1"/>
</dbReference>
<evidence type="ECO:0000256" key="2">
    <source>
        <dbReference type="ARBA" id="ARBA00023125"/>
    </source>
</evidence>
<dbReference type="InterPro" id="IPR037923">
    <property type="entry name" value="HTH-like"/>
</dbReference>
<dbReference type="PROSITE" id="PS00041">
    <property type="entry name" value="HTH_ARAC_FAMILY_1"/>
    <property type="match status" value="1"/>
</dbReference>
<sequence>MGGAVLPKLEVRGHIGTYMEDFQDYGFHHNDSCEISIVLEGRGVFETPDKKHFIEDGHIIIVPRGMLHRFGAVTKVRFGVIHIANGPERLEQWLRMLAAGPDVSELTTAADVQGRLRAGDKSSVVQFGGASDAGDVASAQAHAQHAASSSVRIAALSRIDKERFEGLLRECLREVSYPLKEREVTIVAWLEVLVLFLLEHSQTNVQALTVTKAADYIRENMRSNVQISDLAELSGLSVPSFRRLFEQTYAMSPKQYQQQCRMNEAKWLLTATDKDIQEIALQVGFTRVHSFSQWFKETEGQAPTAWRKHQQMRPHM</sequence>
<keyword evidence="6" id="KW-1185">Reference proteome</keyword>
<proteinExistence type="predicted"/>
<accession>A0ABW3HTD1</accession>